<evidence type="ECO:0000313" key="1">
    <source>
        <dbReference type="EMBL" id="KAL1866701.1"/>
    </source>
</evidence>
<evidence type="ECO:0008006" key="3">
    <source>
        <dbReference type="Google" id="ProtNLM"/>
    </source>
</evidence>
<evidence type="ECO:0000313" key="2">
    <source>
        <dbReference type="Proteomes" id="UP001583177"/>
    </source>
</evidence>
<dbReference type="PANTHER" id="PTHR42034">
    <property type="entry name" value="CHROMOSOME 7, WHOLE GENOME SHOTGUN SEQUENCE-RELATED"/>
    <property type="match status" value="1"/>
</dbReference>
<dbReference type="Gene3D" id="3.30.559.30">
    <property type="entry name" value="Nonribosomal peptide synthetase, condensation domain"/>
    <property type="match status" value="1"/>
</dbReference>
<gene>
    <name evidence="1" type="ORF">Daus18300_006645</name>
</gene>
<name>A0ABR3WSP3_9PEZI</name>
<dbReference type="EMBL" id="JAWRVE010000054">
    <property type="protein sequence ID" value="KAL1866701.1"/>
    <property type="molecule type" value="Genomic_DNA"/>
</dbReference>
<dbReference type="Gene3D" id="3.30.559.10">
    <property type="entry name" value="Chloramphenicol acetyltransferase-like domain"/>
    <property type="match status" value="1"/>
</dbReference>
<dbReference type="PANTHER" id="PTHR42034:SF1">
    <property type="entry name" value="CONDENSATION DOMAIN-CONTAINING PROTEIN"/>
    <property type="match status" value="1"/>
</dbReference>
<dbReference type="Proteomes" id="UP001583177">
    <property type="component" value="Unassembled WGS sequence"/>
</dbReference>
<sequence>MGTSNSGLSEEWTQTGLSTYERAIDSLERFFIFIASVGQGRPDKQNWHFTAGLKVETRRSNFAGDVKAAWLASRFQYPVLSAVIENDRWIYRVADEKEQHSWLQETFHVHDTKRTARQLFPFETNPSTRCVLHVLPQTQELVIQGPHTHVDGIGAATFFNHILQFLADPVPTSPPKFGTEAANLTPPCAVVTDVPECTAEQKKVWDANLQNFFSQFPTVRVYNENKGARATTTKVQWITFSPTETSRIAARSKELGLSVTSAAQAALSLAARIHGRVSNTTHSTFAIYNARGYIDESKYPLSRLVGSNVFSMPAVFPLFPDSFVKTASAARDVFLSYKENDVLRATSHFWATEIPAALSAPLPPDMPVAADLQLSSLGVMDKYLGQKYESSSTNKQAAGRPKIEVHDFWISLDMFSPNVAVEMWTFRDRLVIELIYNEAYHRDESITALLGLIRDQFAQGLGLDLGFDVRGAGEEEFLEGSAEREAEVKIPVDSNTLV</sequence>
<comment type="caution">
    <text evidence="1">The sequence shown here is derived from an EMBL/GenBank/DDBJ whole genome shotgun (WGS) entry which is preliminary data.</text>
</comment>
<keyword evidence="2" id="KW-1185">Reference proteome</keyword>
<accession>A0ABR3WSP3</accession>
<reference evidence="1 2" key="1">
    <citation type="journal article" date="2024" name="IMA Fungus">
        <title>IMA Genome - F19 : A genome assembly and annotation guide to empower mycologists, including annotated draft genome sequences of Ceratocystis pirilliformis, Diaporthe australafricana, Fusarium ophioides, Paecilomyces lecythidis, and Sporothrix stenoceras.</title>
        <authorList>
            <person name="Aylward J."/>
            <person name="Wilson A.M."/>
            <person name="Visagie C.M."/>
            <person name="Spraker J."/>
            <person name="Barnes I."/>
            <person name="Buitendag C."/>
            <person name="Ceriani C."/>
            <person name="Del Mar Angel L."/>
            <person name="du Plessis D."/>
            <person name="Fuchs T."/>
            <person name="Gasser K."/>
            <person name="Kramer D."/>
            <person name="Li W."/>
            <person name="Munsamy K."/>
            <person name="Piso A."/>
            <person name="Price J.L."/>
            <person name="Sonnekus B."/>
            <person name="Thomas C."/>
            <person name="van der Nest A."/>
            <person name="van Dijk A."/>
            <person name="van Heerden A."/>
            <person name="van Vuuren N."/>
            <person name="Yilmaz N."/>
            <person name="Duong T.A."/>
            <person name="van der Merwe N.A."/>
            <person name="Wingfield M.J."/>
            <person name="Wingfield B.D."/>
        </authorList>
    </citation>
    <scope>NUCLEOTIDE SEQUENCE [LARGE SCALE GENOMIC DNA]</scope>
    <source>
        <strain evidence="1 2">CMW 18300</strain>
    </source>
</reference>
<organism evidence="1 2">
    <name type="scientific">Diaporthe australafricana</name>
    <dbReference type="NCBI Taxonomy" id="127596"/>
    <lineage>
        <taxon>Eukaryota</taxon>
        <taxon>Fungi</taxon>
        <taxon>Dikarya</taxon>
        <taxon>Ascomycota</taxon>
        <taxon>Pezizomycotina</taxon>
        <taxon>Sordariomycetes</taxon>
        <taxon>Sordariomycetidae</taxon>
        <taxon>Diaporthales</taxon>
        <taxon>Diaporthaceae</taxon>
        <taxon>Diaporthe</taxon>
    </lineage>
</organism>
<protein>
    <recommendedName>
        <fullName evidence="3">Condensation domain-containing protein</fullName>
    </recommendedName>
</protein>
<dbReference type="InterPro" id="IPR023213">
    <property type="entry name" value="CAT-like_dom_sf"/>
</dbReference>
<proteinExistence type="predicted"/>
<dbReference type="SUPFAM" id="SSF52777">
    <property type="entry name" value="CoA-dependent acyltransferases"/>
    <property type="match status" value="1"/>
</dbReference>